<dbReference type="Gene3D" id="1.10.10.1830">
    <property type="entry name" value="Non-ribosomal peptide synthase, adenylation domain"/>
    <property type="match status" value="1"/>
</dbReference>
<name>A0ABW4WR32_9HYPH</name>
<dbReference type="SUPFAM" id="SSF53474">
    <property type="entry name" value="alpha/beta-Hydrolases"/>
    <property type="match status" value="1"/>
</dbReference>
<dbReference type="Proteomes" id="UP001597349">
    <property type="component" value="Unassembled WGS sequence"/>
</dbReference>
<protein>
    <submittedName>
        <fullName evidence="2">Thioesterase domain-containing protein</fullName>
    </submittedName>
</protein>
<organism evidence="2 3">
    <name type="scientific">Mesorhizobium calcicola</name>
    <dbReference type="NCBI Taxonomy" id="1300310"/>
    <lineage>
        <taxon>Bacteria</taxon>
        <taxon>Pseudomonadati</taxon>
        <taxon>Pseudomonadota</taxon>
        <taxon>Alphaproteobacteria</taxon>
        <taxon>Hyphomicrobiales</taxon>
        <taxon>Phyllobacteriaceae</taxon>
        <taxon>Mesorhizobium</taxon>
    </lineage>
</organism>
<dbReference type="InterPro" id="IPR044894">
    <property type="entry name" value="TubC_N_sf"/>
</dbReference>
<dbReference type="Pfam" id="PF18563">
    <property type="entry name" value="TubC_N"/>
    <property type="match status" value="1"/>
</dbReference>
<dbReference type="Pfam" id="PF00975">
    <property type="entry name" value="Thioesterase"/>
    <property type="match status" value="1"/>
</dbReference>
<dbReference type="InterPro" id="IPR041464">
    <property type="entry name" value="TubC_N"/>
</dbReference>
<reference evidence="3" key="1">
    <citation type="journal article" date="2019" name="Int. J. Syst. Evol. Microbiol.">
        <title>The Global Catalogue of Microorganisms (GCM) 10K type strain sequencing project: providing services to taxonomists for standard genome sequencing and annotation.</title>
        <authorList>
            <consortium name="The Broad Institute Genomics Platform"/>
            <consortium name="The Broad Institute Genome Sequencing Center for Infectious Disease"/>
            <person name="Wu L."/>
            <person name="Ma J."/>
        </authorList>
    </citation>
    <scope>NUCLEOTIDE SEQUENCE [LARGE SCALE GENOMIC DNA]</scope>
    <source>
        <strain evidence="3">CGMCC 1.16226</strain>
    </source>
</reference>
<dbReference type="InterPro" id="IPR020802">
    <property type="entry name" value="TesA-like"/>
</dbReference>
<proteinExistence type="predicted"/>
<evidence type="ECO:0000313" key="2">
    <source>
        <dbReference type="EMBL" id="MFD2058410.1"/>
    </source>
</evidence>
<dbReference type="Gene3D" id="3.40.50.1820">
    <property type="entry name" value="alpha/beta hydrolase"/>
    <property type="match status" value="1"/>
</dbReference>
<dbReference type="InterPro" id="IPR001031">
    <property type="entry name" value="Thioesterase"/>
</dbReference>
<dbReference type="SMART" id="SM00824">
    <property type="entry name" value="PKS_TE"/>
    <property type="match status" value="1"/>
</dbReference>
<accession>A0ABW4WR32</accession>
<dbReference type="EMBL" id="JBHUGY010000074">
    <property type="protein sequence ID" value="MFD2058410.1"/>
    <property type="molecule type" value="Genomic_DNA"/>
</dbReference>
<dbReference type="RefSeq" id="WP_379026891.1">
    <property type="nucleotide sequence ID" value="NZ_JBHUGY010000074.1"/>
</dbReference>
<sequence length="342" mass="37965">MSADVIQIPELLADLAVKDIKVWVEGDRLRCNAPAGTLTAESTDQLRHRKGEIIAFLNMATVAARQQPAIVPLQSRGTRTPIYAVPGHIGAPFSFSDLSKHLGGDQPFYALQPPGFDGQSEPMDGVEDIAGYFARQIVEYQPTGPYIIAGYCSGAATAFELAKILHERGAEVPCTALFGPLHPTIYRKLPRLLYFYARRSADSLLREMAKLPTFGARLRYFGSRLWNLGERVRALVTLVRKSKEPVATDPVLASRARLKSAAITALRRYIPTPYSGRVCIFLPNKAWMRSGAAPHRWLRVVPHAEFYFGPEDCNDTLMLEEPDAPAIAELYRQATQKAERLT</sequence>
<keyword evidence="3" id="KW-1185">Reference proteome</keyword>
<comment type="caution">
    <text evidence="2">The sequence shown here is derived from an EMBL/GenBank/DDBJ whole genome shotgun (WGS) entry which is preliminary data.</text>
</comment>
<gene>
    <name evidence="2" type="ORF">ACFSQT_36585</name>
</gene>
<feature type="domain" description="Thioesterase TesA-like" evidence="1">
    <location>
        <begin position="83"/>
        <end position="270"/>
    </location>
</feature>
<evidence type="ECO:0000259" key="1">
    <source>
        <dbReference type="SMART" id="SM00824"/>
    </source>
</evidence>
<evidence type="ECO:0000313" key="3">
    <source>
        <dbReference type="Proteomes" id="UP001597349"/>
    </source>
</evidence>
<dbReference type="InterPro" id="IPR029058">
    <property type="entry name" value="AB_hydrolase_fold"/>
</dbReference>